<dbReference type="InterPro" id="IPR039467">
    <property type="entry name" value="TFIIIB_B''_Myb"/>
</dbReference>
<reference evidence="4" key="2">
    <citation type="submission" date="2019-02" db="EMBL/GenBank/DDBJ databases">
        <title>Opniocepnalus argus Var Kimnra genome.</title>
        <authorList>
            <person name="Zhou C."/>
            <person name="Xiao S."/>
        </authorList>
    </citation>
    <scope>NUCLEOTIDE SEQUENCE [LARGE SCALE GENOMIC DNA]</scope>
</reference>
<feature type="compositionally biased region" description="Acidic residues" evidence="1">
    <location>
        <begin position="541"/>
        <end position="565"/>
    </location>
</feature>
<evidence type="ECO:0000259" key="2">
    <source>
        <dbReference type="SMART" id="SM00717"/>
    </source>
</evidence>
<dbReference type="PANTHER" id="PTHR22929:SF0">
    <property type="entry name" value="TRANSCRIPTION FACTOR TFIIIB COMPONENT B'' HOMOLOG"/>
    <property type="match status" value="1"/>
</dbReference>
<feature type="compositionally biased region" description="Polar residues" evidence="1">
    <location>
        <begin position="1164"/>
        <end position="1178"/>
    </location>
</feature>
<feature type="compositionally biased region" description="Basic and acidic residues" evidence="1">
    <location>
        <begin position="32"/>
        <end position="42"/>
    </location>
</feature>
<feature type="compositionally biased region" description="Polar residues" evidence="1">
    <location>
        <begin position="127"/>
        <end position="142"/>
    </location>
</feature>
<protein>
    <submittedName>
        <fullName evidence="3">Transcription factor TFIIIB component B''-like protein Transcription factor IIIB 150</fullName>
    </submittedName>
</protein>
<dbReference type="SMART" id="SM00717">
    <property type="entry name" value="SANT"/>
    <property type="match status" value="1"/>
</dbReference>
<feature type="compositionally biased region" description="Polar residues" evidence="1">
    <location>
        <begin position="1978"/>
        <end position="1995"/>
    </location>
</feature>
<sequence>MFRRSRFSIRPNVSTAGRTAATPQEAPSAHQEATETPRDNSESKGATAVTDNNSTVAPVEQTTGSGNAGDQNGDGGNPLAAVQRRKRFSVKPKVAPGRPATLARKSPVKASSETPVEVSESDVDKPATSSHISCTSAPQGLQSPRRRRCSEDNKQSKMQPKVTPISSDRSASSTVPSSDDSTLQTNLLAYSGKHLGGTSGSQIKEIPPRPPDRVPPIIPDKEVIELSEKAKTLVSSKSGLSLSPSAMSLTRLLNDPSDLQRLAKAQKLRQLLKEERHKEKKLKKAKARQKEYTLDPAKMTMRDLIRYLPMSNPMTSSLEHSTQENETVVPASPEREDRSPERAQVPEVLPKIGNSREEENEEAEEDQEDALMVPQVKVAEDGSLIIDEESLTVEVQRAKGPNPAQDRDPIFERGSTTTYSSFRTSTCPKPWSSEETDMFFLAISMVGTDFSMICQLFPHRARSEIKSKFKREERVNSWRVDKAFRERRRLDIEYFSKLLEKIMEFQKSKKKLKSLAEKNFPNKQKKKKTKGRKTARKLSCVEEEEEEDEEDENEVPDLDEEEGEKENEHLCNEGGTSASKPQRQGKRKIKQDPSNEEPNNKKMSEKSSDQGEASIPEDSDAAPQDPTNSDVFEKTENTTATKDTAVKPATLSRGKAPKPLLPLGRKWGKKAPSPPTTAKDPVSDGASKEQESKDGSTLKEGSKRISDNDEISSEEEEAVLHAPRPTRYGRVPKPTKLLTCSSKEETKCSESDDPPTSPNRNPASAAKPKPKCKAKRGRPSNPQSDQESKKPRLITLRASQSDFSDEENEEEWGIMEEQDPACSLSNDGSPPAFVPASLRSPHPIISVVEETMEELDILENMPDVLSISQDALSPDASCEQAQNEMGTAEPCEHQLDLLVDVIDFLSSEHTEVSEDESYNEAAQTLLTISNLTPLSHLTQNQMASQDHQTETISNIETSQYLEGEIPSNPAARKQSAAPCTSEVVSTVDVQNCTVNNGNVAVVKTKISNEQRSGFDMNHNLQLQSGPESSKKMSPQTGRSNASAVKPKPELGQPSMTTQPKSQPQTSTVTEFVPNEGSSEIPESTPASVKDDIFCGKDGQTEEPSGSQDTSLINIESGVLKYQNVSGNQSQSFSDSNFVPSLEQAKSLPACKDGKYIYHTEKMESGSTKPVTSDISATAPQAEHGSHADSVLVQEDSQNSAAVDLSVSKEPVSDVASACQSKRTRLQKVKPKPNLLQISRTAQPKSHITKNTTDTESSTTQIPESNKRTIAVVEPKQACFTSPVKTNPPAPDCLPSLGLDFTVKKNTDVGLFGQEDSGAATSGQSAIENLNLSEDQLKSSREQARTQTDSKSESTDEKTMSEVIVTGSNPATPERSVPEPQVEQWSSTDSAPVKENSSLSASFVTHVEDLPVSLQAESKAADACQPRRSRLPKVKTKPNLPQASRTARCKPQINKDSINKDSSPAPIPKFTPPEKTTRSTVPTSCLKPPFYLGSSLTQTEESSTTEGKTTDVFGQEDSGATSSGQRASESQKLFTVQFQPSKQQTRGVTTSESIECSTMNPVSADSAVTESVVGQGSNKESGPAKEDGDHSVAHVRPVVELADSQTIEDEAASTCQSKISSLQKVKPKPNLPQTTRKTLPELQSTEDPMMQKPSSSASHSEFSDHPTAEVEAQPTCSTSLAETSSVSLLSLELVTHDEELSSTEGQKTDVEVGIHSSSESSETNVPQRRRRFPKVKPKPNLTSSIRTTRSNLQPKDIKLEKPQINKPVDINSARAELEPEEHDMRSINCPLKTQLLTSSAFPEMSLESTNDMGASSDMIATSGIDNQSMLTDSVPEIKNGENFTEEKTLCNDKVEGEPALKGDCKLDMPTRVTERNTQPTDHPTAISNVHSSEVVLTSKADPTESSHPSCPVSYSEGQSQDVAQQCSEISKNNQTSNDNSPSANRTDESQSESTDSSSSLRKASSTRRGRLKPRPKLGRSTQPPRRQQVQSTSQVEAESCSHIVDTSVSQPQSELRPEVQEPVEGAVIQHIGQDSPLEDSGSSLSCLTKITSIQSTSTSSQEGTQNHPGLSIFPGLLSQQVPSDPDEPFFILSLTEIPVCSSGEVVDRAVEPLSYLPLTDASIQQQRCVPGESLAAAEDGSRSEVPVPRSTEESVEMSLINVNDIELDLTTHMGSIVKNPVDAHEGTTVQSATFSENVDNNEVESTTAKQKLTGTRGRAKLQVKSRGARQTKGSKTLTRNTIQDLHHHHGPSVQPEVSDASDEVVTEPQKGSGDQAEIKEETQTHKRDSCSAAPTRMSSSRSRNPKDFLPENNSTAASSDHARGKAVSKSSRAAGEPSSTTLRDVPGTPSRTQTPHATHSELSTMSPTQTEVEVRQTPMPSTSQCTAEVSAFQQSDDSIEEPTSISQYFLSDIFTDVEEG</sequence>
<feature type="compositionally biased region" description="Low complexity" evidence="1">
    <location>
        <begin position="415"/>
        <end position="425"/>
    </location>
</feature>
<feature type="compositionally biased region" description="Polar residues" evidence="1">
    <location>
        <begin position="2230"/>
        <end position="2242"/>
    </location>
</feature>
<feature type="compositionally biased region" description="Low complexity" evidence="1">
    <location>
        <begin position="1052"/>
        <end position="1067"/>
    </location>
</feature>
<feature type="compositionally biased region" description="Polar residues" evidence="1">
    <location>
        <begin position="1382"/>
        <end position="1396"/>
    </location>
</feature>
<dbReference type="Proteomes" id="UP000503349">
    <property type="component" value="Chromosome 17"/>
</dbReference>
<feature type="compositionally biased region" description="Polar residues" evidence="1">
    <location>
        <begin position="2192"/>
        <end position="2212"/>
    </location>
</feature>
<dbReference type="InterPro" id="IPR001005">
    <property type="entry name" value="SANT/Myb"/>
</dbReference>
<evidence type="ECO:0000313" key="3">
    <source>
        <dbReference type="EMBL" id="KAF3701812.1"/>
    </source>
</evidence>
<feature type="compositionally biased region" description="Polar residues" evidence="1">
    <location>
        <begin position="49"/>
        <end position="63"/>
    </location>
</feature>
<evidence type="ECO:0000256" key="1">
    <source>
        <dbReference type="SAM" id="MobiDB-lite"/>
    </source>
</evidence>
<feature type="domain" description="Myb-like" evidence="2">
    <location>
        <begin position="427"/>
        <end position="475"/>
    </location>
</feature>
<gene>
    <name evidence="3" type="ORF">EXN66_Car017500</name>
</gene>
<evidence type="ECO:0000313" key="4">
    <source>
        <dbReference type="Proteomes" id="UP000503349"/>
    </source>
</evidence>
<dbReference type="SUPFAM" id="SSF46689">
    <property type="entry name" value="Homeodomain-like"/>
    <property type="match status" value="1"/>
</dbReference>
<feature type="region of interest" description="Disordered" evidence="1">
    <location>
        <begin position="1"/>
        <end position="215"/>
    </location>
</feature>
<feature type="compositionally biased region" description="Polar residues" evidence="1">
    <location>
        <begin position="1018"/>
        <end position="1042"/>
    </location>
</feature>
<feature type="region of interest" description="Disordered" evidence="1">
    <location>
        <begin position="2192"/>
        <end position="2383"/>
    </location>
</feature>
<dbReference type="EMBL" id="CM015728">
    <property type="protein sequence ID" value="KAF3701812.1"/>
    <property type="molecule type" value="Genomic_DNA"/>
</dbReference>
<feature type="compositionally biased region" description="Polar residues" evidence="1">
    <location>
        <begin position="1075"/>
        <end position="1086"/>
    </location>
</feature>
<feature type="region of interest" description="Disordered" evidence="1">
    <location>
        <begin position="1310"/>
        <end position="1396"/>
    </location>
</feature>
<dbReference type="GO" id="GO:0070898">
    <property type="term" value="P:RNA polymerase III preinitiation complex assembly"/>
    <property type="evidence" value="ECO:0007669"/>
    <property type="project" value="TreeGrafter"/>
</dbReference>
<feature type="compositionally biased region" description="Basic residues" evidence="1">
    <location>
        <begin position="523"/>
        <end position="536"/>
    </location>
</feature>
<feature type="region of interest" description="Disordered" evidence="1">
    <location>
        <begin position="1416"/>
        <end position="1678"/>
    </location>
</feature>
<feature type="compositionally biased region" description="Polar residues" evidence="1">
    <location>
        <begin position="1630"/>
        <end position="1645"/>
    </location>
</feature>
<reference evidence="3 4" key="1">
    <citation type="submission" date="2019-02" db="EMBL/GenBank/DDBJ databases">
        <title>Opniocepnalus argus genome.</title>
        <authorList>
            <person name="Zhou C."/>
            <person name="Xiao S."/>
        </authorList>
    </citation>
    <scope>NUCLEOTIDE SEQUENCE [LARGE SCALE GENOMIC DNA]</scope>
    <source>
        <strain evidence="3">OARG1902GOOAL</strain>
        <tissue evidence="3">Muscle</tissue>
    </source>
</reference>
<feature type="compositionally biased region" description="Low complexity" evidence="1">
    <location>
        <begin position="758"/>
        <end position="767"/>
    </location>
</feature>
<feature type="compositionally biased region" description="Basic and acidic residues" evidence="1">
    <location>
        <begin position="1581"/>
        <end position="1591"/>
    </location>
</feature>
<feature type="region of interest" description="Disordered" evidence="1">
    <location>
        <begin position="1240"/>
        <end position="1267"/>
    </location>
</feature>
<keyword evidence="4" id="KW-1185">Reference proteome</keyword>
<feature type="compositionally biased region" description="Polar residues" evidence="1">
    <location>
        <begin position="1318"/>
        <end position="1333"/>
    </location>
</feature>
<feature type="compositionally biased region" description="Basic residues" evidence="1">
    <location>
        <begin position="1963"/>
        <end position="1976"/>
    </location>
</feature>
<feature type="compositionally biased region" description="Acidic residues" evidence="1">
    <location>
        <begin position="358"/>
        <end position="369"/>
    </location>
</feature>
<feature type="compositionally biased region" description="Polar residues" evidence="1">
    <location>
        <begin position="1914"/>
        <end position="1943"/>
    </location>
</feature>
<feature type="compositionally biased region" description="Basic residues" evidence="1">
    <location>
        <begin position="768"/>
        <end position="778"/>
    </location>
</feature>
<feature type="region of interest" description="Disordered" evidence="1">
    <location>
        <begin position="312"/>
        <end position="369"/>
    </location>
</feature>
<feature type="compositionally biased region" description="Basic and acidic residues" evidence="1">
    <location>
        <begin position="1334"/>
        <end position="1359"/>
    </location>
</feature>
<dbReference type="CDD" id="cd00167">
    <property type="entry name" value="SANT"/>
    <property type="match status" value="1"/>
</dbReference>
<name>A0A6G1QGY5_CHAAH</name>
<feature type="region of interest" description="Disordered" evidence="1">
    <location>
        <begin position="1010"/>
        <end position="1109"/>
    </location>
</feature>
<feature type="region of interest" description="Disordered" evidence="1">
    <location>
        <begin position="1895"/>
        <end position="2019"/>
    </location>
</feature>
<feature type="compositionally biased region" description="Polar residues" evidence="1">
    <location>
        <begin position="1612"/>
        <end position="1622"/>
    </location>
</feature>
<accession>A0A6G1QGY5</accession>
<organism evidence="3 4">
    <name type="scientific">Channa argus</name>
    <name type="common">Northern snakehead</name>
    <name type="synonym">Ophicephalus argus</name>
    <dbReference type="NCBI Taxonomy" id="215402"/>
    <lineage>
        <taxon>Eukaryota</taxon>
        <taxon>Metazoa</taxon>
        <taxon>Chordata</taxon>
        <taxon>Craniata</taxon>
        <taxon>Vertebrata</taxon>
        <taxon>Euteleostomi</taxon>
        <taxon>Actinopterygii</taxon>
        <taxon>Neopterygii</taxon>
        <taxon>Teleostei</taxon>
        <taxon>Neoteleostei</taxon>
        <taxon>Acanthomorphata</taxon>
        <taxon>Anabantaria</taxon>
        <taxon>Anabantiformes</taxon>
        <taxon>Channoidei</taxon>
        <taxon>Channidae</taxon>
        <taxon>Channa</taxon>
    </lineage>
</organism>
<feature type="region of interest" description="Disordered" evidence="1">
    <location>
        <begin position="2054"/>
        <end position="2077"/>
    </location>
</feature>
<feature type="compositionally biased region" description="Low complexity" evidence="1">
    <location>
        <begin position="1493"/>
        <end position="1506"/>
    </location>
</feature>
<proteinExistence type="predicted"/>
<dbReference type="InterPro" id="IPR009057">
    <property type="entry name" value="Homeodomain-like_sf"/>
</dbReference>
<dbReference type="GO" id="GO:0001156">
    <property type="term" value="F:TFIIIC-class transcription factor complex binding"/>
    <property type="evidence" value="ECO:0007669"/>
    <property type="project" value="TreeGrafter"/>
</dbReference>
<feature type="compositionally biased region" description="Polar residues" evidence="1">
    <location>
        <begin position="2348"/>
        <end position="2370"/>
    </location>
</feature>
<feature type="compositionally biased region" description="Low complexity" evidence="1">
    <location>
        <begin position="1950"/>
        <end position="1962"/>
    </location>
</feature>
<feature type="compositionally biased region" description="Low complexity" evidence="1">
    <location>
        <begin position="166"/>
        <end position="181"/>
    </location>
</feature>
<feature type="region of interest" description="Disordered" evidence="1">
    <location>
        <begin position="515"/>
        <end position="810"/>
    </location>
</feature>
<feature type="compositionally biased region" description="Basic and acidic residues" evidence="1">
    <location>
        <begin position="686"/>
        <end position="707"/>
    </location>
</feature>
<feature type="region of interest" description="Disordered" evidence="1">
    <location>
        <begin position="397"/>
        <end position="425"/>
    </location>
</feature>
<feature type="compositionally biased region" description="Basic and acidic residues" evidence="1">
    <location>
        <begin position="2275"/>
        <end position="2288"/>
    </location>
</feature>
<dbReference type="Pfam" id="PF15963">
    <property type="entry name" value="Myb_DNA-bind_7"/>
    <property type="match status" value="1"/>
</dbReference>
<feature type="compositionally biased region" description="Basic residues" evidence="1">
    <location>
        <begin position="1426"/>
        <end position="1435"/>
    </location>
</feature>
<dbReference type="GO" id="GO:0000126">
    <property type="term" value="C:transcription factor TFIIIB complex"/>
    <property type="evidence" value="ECO:0007669"/>
    <property type="project" value="TreeGrafter"/>
</dbReference>
<feature type="compositionally biased region" description="Polar residues" evidence="1">
    <location>
        <begin position="2003"/>
        <end position="2012"/>
    </location>
</feature>
<feature type="compositionally biased region" description="Basic and acidic residues" evidence="1">
    <location>
        <begin position="590"/>
        <end position="609"/>
    </location>
</feature>
<feature type="compositionally biased region" description="Polar residues" evidence="1">
    <location>
        <begin position="1739"/>
        <end position="1751"/>
    </location>
</feature>
<feature type="region of interest" description="Disordered" evidence="1">
    <location>
        <begin position="1161"/>
        <end position="1212"/>
    </location>
</feature>
<feature type="compositionally biased region" description="Low complexity" evidence="1">
    <location>
        <begin position="1248"/>
        <end position="1259"/>
    </location>
</feature>
<feature type="compositionally biased region" description="Polar residues" evidence="1">
    <location>
        <begin position="312"/>
        <end position="326"/>
    </location>
</feature>
<feature type="compositionally biased region" description="Basic residues" evidence="1">
    <location>
        <begin position="2216"/>
        <end position="2228"/>
    </location>
</feature>
<feature type="compositionally biased region" description="Acidic residues" evidence="1">
    <location>
        <begin position="708"/>
        <end position="717"/>
    </location>
</feature>
<feature type="region of interest" description="Disordered" evidence="1">
    <location>
        <begin position="1696"/>
        <end position="1751"/>
    </location>
</feature>
<feature type="compositionally biased region" description="Basic residues" evidence="1">
    <location>
        <begin position="1726"/>
        <end position="1736"/>
    </location>
</feature>
<dbReference type="PANTHER" id="PTHR22929">
    <property type="entry name" value="RNA POLYMERASE III TRANSCRIPTION INITIATION FACTOR B"/>
    <property type="match status" value="1"/>
</dbReference>
<feature type="compositionally biased region" description="Polar residues" evidence="1">
    <location>
        <begin position="1714"/>
        <end position="1724"/>
    </location>
</feature>
<feature type="compositionally biased region" description="Polar residues" evidence="1">
    <location>
        <begin position="1517"/>
        <end position="1579"/>
    </location>
</feature>